<dbReference type="PANTHER" id="PTHR23167">
    <property type="entry name" value="CALPONIN HOMOLOGY DOMAIN-CONTAINING PROTEIN DDB_G0272472-RELATED"/>
    <property type="match status" value="1"/>
</dbReference>
<dbReference type="EMBL" id="GIBP01007531">
    <property type="protein sequence ID" value="NDV36500.1"/>
    <property type="molecule type" value="Transcribed_RNA"/>
</dbReference>
<dbReference type="Pfam" id="PF00307">
    <property type="entry name" value="CH"/>
    <property type="match status" value="1"/>
</dbReference>
<feature type="domain" description="Calponin-homology (CH)" evidence="1">
    <location>
        <begin position="112"/>
        <end position="216"/>
    </location>
</feature>
<dbReference type="AlphaFoldDB" id="A0A6B2LI63"/>
<dbReference type="SUPFAM" id="SSF47576">
    <property type="entry name" value="Calponin-homology domain, CH-domain"/>
    <property type="match status" value="1"/>
</dbReference>
<dbReference type="InterPro" id="IPR036872">
    <property type="entry name" value="CH_dom_sf"/>
</dbReference>
<feature type="domain" description="Calponin-homology (CH)" evidence="1">
    <location>
        <begin position="1"/>
        <end position="103"/>
    </location>
</feature>
<evidence type="ECO:0000313" key="2">
    <source>
        <dbReference type="EMBL" id="NDV36500.1"/>
    </source>
</evidence>
<evidence type="ECO:0000259" key="1">
    <source>
        <dbReference type="PROSITE" id="PS50021"/>
    </source>
</evidence>
<organism evidence="2">
    <name type="scientific">Arcella intermedia</name>
    <dbReference type="NCBI Taxonomy" id="1963864"/>
    <lineage>
        <taxon>Eukaryota</taxon>
        <taxon>Amoebozoa</taxon>
        <taxon>Tubulinea</taxon>
        <taxon>Elardia</taxon>
        <taxon>Arcellinida</taxon>
        <taxon>Sphaerothecina</taxon>
        <taxon>Arcellidae</taxon>
        <taxon>Arcella</taxon>
    </lineage>
</organism>
<dbReference type="PANTHER" id="PTHR23167:SF46">
    <property type="entry name" value="EPS15 HOMOLOGY DOMAIN CONTAINING PROTEIN-BINDING PROTEIN 1, ISOFORM F"/>
    <property type="match status" value="1"/>
</dbReference>
<reference evidence="2" key="1">
    <citation type="journal article" date="2020" name="J. Eukaryot. Microbiol.">
        <title>De novo Sequencing, Assembly and Annotation of the Transcriptome for the Free-Living Testate Amoeba Arcella intermedia.</title>
        <authorList>
            <person name="Ribeiro G.M."/>
            <person name="Porfirio-Sousa A.L."/>
            <person name="Maurer-Alcala X.X."/>
            <person name="Katz L.A."/>
            <person name="Lahr D.J.G."/>
        </authorList>
    </citation>
    <scope>NUCLEOTIDE SEQUENCE</scope>
</reference>
<dbReference type="InterPro" id="IPR050540">
    <property type="entry name" value="F-actin_Monoox_Mical"/>
</dbReference>
<sequence length="216" mass="23844">MQLGALVGWINYQLSSANHSISDINALGDGVTIVKLVEALLFESPPNVISPISTSKDKLDNLSSAINLFNSKTGADIGVSPLILTGNLKALMDLAWDIIYHSSIKTIYYGGFPDRFALLKWAQDNTAHLNIPLINDFVTSFKSGMAFCALISSIHPGLVYLDDLQEYKVMDNLRLAFKLANEVFKVPKLIEPADMLSDPDEITIIIYLSLCYQKFV</sequence>
<proteinExistence type="predicted"/>
<dbReference type="Gene3D" id="1.10.418.10">
    <property type="entry name" value="Calponin-like domain"/>
    <property type="match status" value="2"/>
</dbReference>
<accession>A0A6B2LI63</accession>
<dbReference type="PROSITE" id="PS50021">
    <property type="entry name" value="CH"/>
    <property type="match status" value="2"/>
</dbReference>
<dbReference type="InterPro" id="IPR001715">
    <property type="entry name" value="CH_dom"/>
</dbReference>
<protein>
    <recommendedName>
        <fullName evidence="1">Calponin-homology (CH) domain-containing protein</fullName>
    </recommendedName>
</protein>
<dbReference type="SMART" id="SM00033">
    <property type="entry name" value="CH"/>
    <property type="match status" value="2"/>
</dbReference>
<name>A0A6B2LI63_9EUKA</name>